<dbReference type="Gene3D" id="3.40.50.300">
    <property type="entry name" value="P-loop containing nucleotide triphosphate hydrolases"/>
    <property type="match status" value="1"/>
</dbReference>
<keyword evidence="7 15" id="KW-0547">Nucleotide-binding</keyword>
<dbReference type="InterPro" id="IPR041569">
    <property type="entry name" value="AAA_lid_3"/>
</dbReference>
<dbReference type="FunFam" id="3.40.50.300:FF:000001">
    <property type="entry name" value="ATP-dependent zinc metalloprotease FtsH"/>
    <property type="match status" value="1"/>
</dbReference>
<dbReference type="SMART" id="SM00382">
    <property type="entry name" value="AAA"/>
    <property type="match status" value="1"/>
</dbReference>
<keyword evidence="20" id="KW-1185">Reference proteome</keyword>
<evidence type="ECO:0000256" key="16">
    <source>
        <dbReference type="SAM" id="Coils"/>
    </source>
</evidence>
<protein>
    <submittedName>
        <fullName evidence="19">ATP-dependent metalloprotease FtsH</fullName>
    </submittedName>
</protein>
<dbReference type="GO" id="GO:0006508">
    <property type="term" value="P:proteolysis"/>
    <property type="evidence" value="ECO:0007669"/>
    <property type="project" value="UniProtKB-KW"/>
</dbReference>
<evidence type="ECO:0000256" key="7">
    <source>
        <dbReference type="ARBA" id="ARBA00022741"/>
    </source>
</evidence>
<dbReference type="Gene3D" id="1.10.8.60">
    <property type="match status" value="1"/>
</dbReference>
<gene>
    <name evidence="19" type="ORF">Cflav_PD3620</name>
</gene>
<dbReference type="GO" id="GO:0030163">
    <property type="term" value="P:protein catabolic process"/>
    <property type="evidence" value="ECO:0007669"/>
    <property type="project" value="TreeGrafter"/>
</dbReference>
<dbReference type="InterPro" id="IPR027417">
    <property type="entry name" value="P-loop_NTPase"/>
</dbReference>
<dbReference type="Gene3D" id="1.20.58.760">
    <property type="entry name" value="Peptidase M41"/>
    <property type="match status" value="1"/>
</dbReference>
<dbReference type="GO" id="GO:0005886">
    <property type="term" value="C:plasma membrane"/>
    <property type="evidence" value="ECO:0007669"/>
    <property type="project" value="TreeGrafter"/>
</dbReference>
<evidence type="ECO:0000256" key="8">
    <source>
        <dbReference type="ARBA" id="ARBA00022801"/>
    </source>
</evidence>
<feature type="transmembrane region" description="Helical" evidence="17">
    <location>
        <begin position="7"/>
        <end position="28"/>
    </location>
</feature>
<evidence type="ECO:0000256" key="4">
    <source>
        <dbReference type="ARBA" id="ARBA00022670"/>
    </source>
</evidence>
<dbReference type="GO" id="GO:0046872">
    <property type="term" value="F:metal ion binding"/>
    <property type="evidence" value="ECO:0007669"/>
    <property type="project" value="UniProtKB-KW"/>
</dbReference>
<dbReference type="GO" id="GO:0004176">
    <property type="term" value="F:ATP-dependent peptidase activity"/>
    <property type="evidence" value="ECO:0007669"/>
    <property type="project" value="InterPro"/>
</dbReference>
<keyword evidence="9" id="KW-0862">Zinc</keyword>
<dbReference type="EMBL" id="ABOX02000014">
    <property type="protein sequence ID" value="EEF60762.1"/>
    <property type="molecule type" value="Genomic_DNA"/>
</dbReference>
<dbReference type="InterPro" id="IPR000642">
    <property type="entry name" value="Peptidase_M41"/>
</dbReference>
<dbReference type="Pfam" id="PF17862">
    <property type="entry name" value="AAA_lid_3"/>
    <property type="match status" value="1"/>
</dbReference>
<comment type="subcellular location">
    <subcellularLocation>
        <location evidence="2">Membrane</location>
    </subcellularLocation>
</comment>
<evidence type="ECO:0000313" key="19">
    <source>
        <dbReference type="EMBL" id="EEF60762.1"/>
    </source>
</evidence>
<comment type="cofactor">
    <cofactor evidence="1">
        <name>Zn(2+)</name>
        <dbReference type="ChEBI" id="CHEBI:29105"/>
    </cofactor>
</comment>
<keyword evidence="10 15" id="KW-0067">ATP-binding</keyword>
<accession>B9XHC7</accession>
<dbReference type="Pfam" id="PF01434">
    <property type="entry name" value="Peptidase_M41"/>
    <property type="match status" value="1"/>
</dbReference>
<feature type="domain" description="AAA+ ATPase" evidence="18">
    <location>
        <begin position="184"/>
        <end position="320"/>
    </location>
</feature>
<dbReference type="RefSeq" id="WP_007415221.1">
    <property type="nucleotide sequence ID" value="NZ_ABOX02000014.1"/>
</dbReference>
<keyword evidence="12 19" id="KW-0482">Metalloprotease</keyword>
<dbReference type="SUPFAM" id="SSF140990">
    <property type="entry name" value="FtsH protease domain-like"/>
    <property type="match status" value="1"/>
</dbReference>
<dbReference type="GO" id="GO:0016887">
    <property type="term" value="F:ATP hydrolysis activity"/>
    <property type="evidence" value="ECO:0007669"/>
    <property type="project" value="InterPro"/>
</dbReference>
<keyword evidence="13 17" id="KW-0472">Membrane</keyword>
<keyword evidence="6" id="KW-0479">Metal-binding</keyword>
<dbReference type="InterPro" id="IPR003959">
    <property type="entry name" value="ATPase_AAA_core"/>
</dbReference>
<comment type="similarity">
    <text evidence="3">In the C-terminal section; belongs to the peptidase M41 family.</text>
</comment>
<evidence type="ECO:0000256" key="14">
    <source>
        <dbReference type="ARBA" id="ARBA00061570"/>
    </source>
</evidence>
<dbReference type="OrthoDB" id="9809379at2"/>
<evidence type="ECO:0000256" key="9">
    <source>
        <dbReference type="ARBA" id="ARBA00022833"/>
    </source>
</evidence>
<organism evidence="19 20">
    <name type="scientific">Pedosphaera parvula (strain Ellin514)</name>
    <dbReference type="NCBI Taxonomy" id="320771"/>
    <lineage>
        <taxon>Bacteria</taxon>
        <taxon>Pseudomonadati</taxon>
        <taxon>Verrucomicrobiota</taxon>
        <taxon>Pedosphaerae</taxon>
        <taxon>Pedosphaerales</taxon>
        <taxon>Pedosphaeraceae</taxon>
        <taxon>Pedosphaera</taxon>
    </lineage>
</organism>
<keyword evidence="8" id="KW-0378">Hydrolase</keyword>
<evidence type="ECO:0000256" key="13">
    <source>
        <dbReference type="ARBA" id="ARBA00023136"/>
    </source>
</evidence>
<keyword evidence="5 17" id="KW-0812">Transmembrane</keyword>
<evidence type="ECO:0000256" key="17">
    <source>
        <dbReference type="SAM" id="Phobius"/>
    </source>
</evidence>
<evidence type="ECO:0000256" key="6">
    <source>
        <dbReference type="ARBA" id="ARBA00022723"/>
    </source>
</evidence>
<keyword evidence="4 19" id="KW-0645">Protease</keyword>
<keyword evidence="16" id="KW-0175">Coiled coil</keyword>
<dbReference type="InterPro" id="IPR003960">
    <property type="entry name" value="ATPase_AAA_CS"/>
</dbReference>
<comment type="similarity">
    <text evidence="15">Belongs to the AAA ATPase family.</text>
</comment>
<feature type="coiled-coil region" evidence="16">
    <location>
        <begin position="514"/>
        <end position="553"/>
    </location>
</feature>
<dbReference type="CDD" id="cd19501">
    <property type="entry name" value="RecA-like_FtsH"/>
    <property type="match status" value="1"/>
</dbReference>
<dbReference type="FunFam" id="1.10.8.60:FF:000001">
    <property type="entry name" value="ATP-dependent zinc metalloprotease FtsH"/>
    <property type="match status" value="1"/>
</dbReference>
<evidence type="ECO:0000256" key="12">
    <source>
        <dbReference type="ARBA" id="ARBA00023049"/>
    </source>
</evidence>
<dbReference type="SUPFAM" id="SSF52540">
    <property type="entry name" value="P-loop containing nucleoside triphosphate hydrolases"/>
    <property type="match status" value="1"/>
</dbReference>
<name>B9XHC7_PEDPL</name>
<dbReference type="GO" id="GO:0005524">
    <property type="term" value="F:ATP binding"/>
    <property type="evidence" value="ECO:0007669"/>
    <property type="project" value="UniProtKB-KW"/>
</dbReference>
<evidence type="ECO:0000256" key="1">
    <source>
        <dbReference type="ARBA" id="ARBA00001947"/>
    </source>
</evidence>
<comment type="caution">
    <text evidence="19">The sequence shown here is derived from an EMBL/GenBank/DDBJ whole genome shotgun (WGS) entry which is preliminary data.</text>
</comment>
<evidence type="ECO:0000256" key="10">
    <source>
        <dbReference type="ARBA" id="ARBA00022840"/>
    </source>
</evidence>
<dbReference type="PANTHER" id="PTHR23076:SF97">
    <property type="entry name" value="ATP-DEPENDENT ZINC METALLOPROTEASE YME1L1"/>
    <property type="match status" value="1"/>
</dbReference>
<evidence type="ECO:0000256" key="2">
    <source>
        <dbReference type="ARBA" id="ARBA00004370"/>
    </source>
</evidence>
<evidence type="ECO:0000259" key="18">
    <source>
        <dbReference type="SMART" id="SM00382"/>
    </source>
</evidence>
<dbReference type="PANTHER" id="PTHR23076">
    <property type="entry name" value="METALLOPROTEASE M41 FTSH"/>
    <property type="match status" value="1"/>
</dbReference>
<dbReference type="STRING" id="320771.Cflav_PD3620"/>
<dbReference type="AlphaFoldDB" id="B9XHC7"/>
<dbReference type="InterPro" id="IPR037219">
    <property type="entry name" value="Peptidase_M41-like"/>
</dbReference>
<dbReference type="PROSITE" id="PS00674">
    <property type="entry name" value="AAA"/>
    <property type="match status" value="1"/>
</dbReference>
<dbReference type="Pfam" id="PF00004">
    <property type="entry name" value="AAA"/>
    <property type="match status" value="1"/>
</dbReference>
<dbReference type="GO" id="GO:0004222">
    <property type="term" value="F:metalloendopeptidase activity"/>
    <property type="evidence" value="ECO:0007669"/>
    <property type="project" value="InterPro"/>
</dbReference>
<evidence type="ECO:0000256" key="5">
    <source>
        <dbReference type="ARBA" id="ARBA00022692"/>
    </source>
</evidence>
<evidence type="ECO:0000256" key="3">
    <source>
        <dbReference type="ARBA" id="ARBA00010044"/>
    </source>
</evidence>
<keyword evidence="11 17" id="KW-1133">Transmembrane helix</keyword>
<evidence type="ECO:0000313" key="20">
    <source>
        <dbReference type="Proteomes" id="UP000003688"/>
    </source>
</evidence>
<dbReference type="Proteomes" id="UP000003688">
    <property type="component" value="Unassembled WGS sequence"/>
</dbReference>
<evidence type="ECO:0000256" key="11">
    <source>
        <dbReference type="ARBA" id="ARBA00022989"/>
    </source>
</evidence>
<reference evidence="19 20" key="1">
    <citation type="journal article" date="2011" name="J. Bacteriol.">
        <title>Genome sequence of 'Pedosphaera parvula' Ellin514, an aerobic Verrucomicrobial isolate from pasture soil.</title>
        <authorList>
            <person name="Kant R."/>
            <person name="van Passel M.W."/>
            <person name="Sangwan P."/>
            <person name="Palva A."/>
            <person name="Lucas S."/>
            <person name="Copeland A."/>
            <person name="Lapidus A."/>
            <person name="Glavina Del Rio T."/>
            <person name="Dalin E."/>
            <person name="Tice H."/>
            <person name="Bruce D."/>
            <person name="Goodwin L."/>
            <person name="Pitluck S."/>
            <person name="Chertkov O."/>
            <person name="Larimer F.W."/>
            <person name="Land M.L."/>
            <person name="Hauser L."/>
            <person name="Brettin T.S."/>
            <person name="Detter J.C."/>
            <person name="Han S."/>
            <person name="de Vos W.M."/>
            <person name="Janssen P.H."/>
            <person name="Smidt H."/>
        </authorList>
    </citation>
    <scope>NUCLEOTIDE SEQUENCE [LARGE SCALE GENOMIC DNA]</scope>
    <source>
        <strain evidence="19 20">Ellin514</strain>
    </source>
</reference>
<sequence length="567" mass="62407">MKQSKNLRLILTITILVIGLAGLIGYYLRLPSNEITRVQLKDLIENKQIVEATVVPTPYTGIYALEGTYKAGDVVKPFGITTHLEEAQAKELFAQKSTKVEVPGMGFKGQLLNIALPVGLTALLLGFVAYQTKGAGRGKNSRVKQRPTVRLADVAGVEEAKAEVQEVVDFLRDPQKYSKMGSKLPKGVLLIGPPGTGKTMLAKAIAGEANANFFSVHGSDFTEVYVGVGAKRVRQLFKQAAKQQPSIIFIDEIDCVGKNRKFDTNGEQQQTINALLAAMDGFEGNEGVVVIAATNRPEDLDDALMRPGRFDRKVMVPYPDVKGRRAILQTHVRNKPIEDEQALEALAQTTHGMSGADLAHVLNEASILCAQNNRPKITSTELEAARDKVQFGKERTSMVLNPTERAMIAYHEAGHTIINLRCKLLPTLYKVSIIPRGNALGVTTMLPTEDQNLYSKDMLLQQLVVLMGGRAAEKTFYGATTNGATGDLDMARKTARQMIHDWGMGEKLYYQPDQKDAEVEINRLLENADRTALEIIQEQKNDTEKLAKALLERETLTREEVLALLQA</sequence>
<dbReference type="InterPro" id="IPR003593">
    <property type="entry name" value="AAA+_ATPase"/>
</dbReference>
<evidence type="ECO:0000256" key="15">
    <source>
        <dbReference type="RuleBase" id="RU003651"/>
    </source>
</evidence>
<comment type="similarity">
    <text evidence="14">In the central section; belongs to the AAA ATPase family.</text>
</comment>
<proteinExistence type="inferred from homology"/>